<protein>
    <submittedName>
        <fullName evidence="2">Helix-turn-helix domain-containing protein</fullName>
    </submittedName>
</protein>
<organism evidence="2 3">
    <name type="scientific">Paenibacillus sepulcri</name>
    <dbReference type="NCBI Taxonomy" id="359917"/>
    <lineage>
        <taxon>Bacteria</taxon>
        <taxon>Bacillati</taxon>
        <taxon>Bacillota</taxon>
        <taxon>Bacilli</taxon>
        <taxon>Bacillales</taxon>
        <taxon>Paenibacillaceae</taxon>
        <taxon>Paenibacillus</taxon>
    </lineage>
</organism>
<dbReference type="PROSITE" id="PS51077">
    <property type="entry name" value="HTH_ICLR"/>
    <property type="match status" value="1"/>
</dbReference>
<dbReference type="InterPro" id="IPR050707">
    <property type="entry name" value="HTH_MetabolicPath_Reg"/>
</dbReference>
<dbReference type="Proteomes" id="UP001519887">
    <property type="component" value="Unassembled WGS sequence"/>
</dbReference>
<comment type="caution">
    <text evidence="2">The sequence shown here is derived from an EMBL/GenBank/DDBJ whole genome shotgun (WGS) entry which is preliminary data.</text>
</comment>
<feature type="non-terminal residue" evidence="2">
    <location>
        <position position="86"/>
    </location>
</feature>
<evidence type="ECO:0000313" key="3">
    <source>
        <dbReference type="Proteomes" id="UP001519887"/>
    </source>
</evidence>
<evidence type="ECO:0000259" key="1">
    <source>
        <dbReference type="PROSITE" id="PS51077"/>
    </source>
</evidence>
<dbReference type="Gene3D" id="1.10.10.10">
    <property type="entry name" value="Winged helix-like DNA-binding domain superfamily/Winged helix DNA-binding domain"/>
    <property type="match status" value="1"/>
</dbReference>
<keyword evidence="3" id="KW-1185">Reference proteome</keyword>
<dbReference type="SUPFAM" id="SSF46785">
    <property type="entry name" value="Winged helix' DNA-binding domain"/>
    <property type="match status" value="1"/>
</dbReference>
<proteinExistence type="predicted"/>
<dbReference type="PANTHER" id="PTHR30136:SF35">
    <property type="entry name" value="HTH-TYPE TRANSCRIPTIONAL REGULATOR RV1719"/>
    <property type="match status" value="1"/>
</dbReference>
<dbReference type="EMBL" id="JAHZIK010000698">
    <property type="protein sequence ID" value="MBW7456908.1"/>
    <property type="molecule type" value="Genomic_DNA"/>
</dbReference>
<feature type="domain" description="HTH iclR-type" evidence="1">
    <location>
        <begin position="7"/>
        <end position="68"/>
    </location>
</feature>
<dbReference type="InterPro" id="IPR036388">
    <property type="entry name" value="WH-like_DNA-bd_sf"/>
</dbReference>
<dbReference type="InterPro" id="IPR005471">
    <property type="entry name" value="Tscrpt_reg_IclR_N"/>
</dbReference>
<name>A0ABS7C7K8_9BACL</name>
<dbReference type="SMART" id="SM00346">
    <property type="entry name" value="HTH_ICLR"/>
    <property type="match status" value="1"/>
</dbReference>
<gene>
    <name evidence="2" type="ORF">K0U00_23000</name>
</gene>
<dbReference type="PANTHER" id="PTHR30136">
    <property type="entry name" value="HELIX-TURN-HELIX TRANSCRIPTIONAL REGULATOR, ICLR FAMILY"/>
    <property type="match status" value="1"/>
</dbReference>
<reference evidence="2 3" key="1">
    <citation type="submission" date="2021-07" db="EMBL/GenBank/DDBJ databases">
        <title>Paenibacillus radiodurans sp. nov., isolated from the southeastern edge of Tengger Desert.</title>
        <authorList>
            <person name="Zhang G."/>
        </authorList>
    </citation>
    <scope>NUCLEOTIDE SEQUENCE [LARGE SCALE GENOMIC DNA]</scope>
    <source>
        <strain evidence="2 3">CCM 7311</strain>
    </source>
</reference>
<accession>A0ABS7C7K8</accession>
<sequence length="86" mass="9987">MNQKYAVPALDRAHAVMALLAEEPYVWKLSDLSRRLEISKSTLFSLLSTLERLRWIDRDRNETYALGSVMGDFGGAYFRQYDLIDQ</sequence>
<dbReference type="Pfam" id="PF09339">
    <property type="entry name" value="HTH_IclR"/>
    <property type="match status" value="1"/>
</dbReference>
<dbReference type="InterPro" id="IPR036390">
    <property type="entry name" value="WH_DNA-bd_sf"/>
</dbReference>
<evidence type="ECO:0000313" key="2">
    <source>
        <dbReference type="EMBL" id="MBW7456908.1"/>
    </source>
</evidence>